<dbReference type="GO" id="GO:0008168">
    <property type="term" value="F:methyltransferase activity"/>
    <property type="evidence" value="ECO:0007669"/>
    <property type="project" value="UniProtKB-KW"/>
</dbReference>
<keyword evidence="3" id="KW-1185">Reference proteome</keyword>
<dbReference type="PANTHER" id="PTHR12843:SF5">
    <property type="entry name" value="EEF1A LYSINE METHYLTRANSFERASE 2"/>
    <property type="match status" value="1"/>
</dbReference>
<dbReference type="SUPFAM" id="SSF53335">
    <property type="entry name" value="S-adenosyl-L-methionine-dependent methyltransferases"/>
    <property type="match status" value="1"/>
</dbReference>
<dbReference type="Gene3D" id="3.40.50.150">
    <property type="entry name" value="Vaccinia Virus protein VP39"/>
    <property type="match status" value="1"/>
</dbReference>
<dbReference type="EC" id="2.1.-.-" evidence="2"/>
<dbReference type="PANTHER" id="PTHR12843">
    <property type="entry name" value="PROTEIN-LYSINE N-METHYLTRANSFERASE METTL10"/>
    <property type="match status" value="1"/>
</dbReference>
<gene>
    <name evidence="2" type="ORF">Q8X39_07115</name>
</gene>
<evidence type="ECO:0000313" key="2">
    <source>
        <dbReference type="EMBL" id="MDP4300403.1"/>
    </source>
</evidence>
<dbReference type="EMBL" id="JAUZEE010000003">
    <property type="protein sequence ID" value="MDP4300403.1"/>
    <property type="molecule type" value="Genomic_DNA"/>
</dbReference>
<evidence type="ECO:0000259" key="1">
    <source>
        <dbReference type="Pfam" id="PF08242"/>
    </source>
</evidence>
<dbReference type="Pfam" id="PF08242">
    <property type="entry name" value="Methyltransf_12"/>
    <property type="match status" value="1"/>
</dbReference>
<organism evidence="2 3">
    <name type="scientific">Leptothrix discophora</name>
    <dbReference type="NCBI Taxonomy" id="89"/>
    <lineage>
        <taxon>Bacteria</taxon>
        <taxon>Pseudomonadati</taxon>
        <taxon>Pseudomonadota</taxon>
        <taxon>Betaproteobacteria</taxon>
        <taxon>Burkholderiales</taxon>
        <taxon>Sphaerotilaceae</taxon>
        <taxon>Leptothrix</taxon>
    </lineage>
</organism>
<dbReference type="Proteomes" id="UP001235760">
    <property type="component" value="Unassembled WGS sequence"/>
</dbReference>
<sequence length="206" mass="22611">MTNKDHWERVYTHKAAEAVSWFQPHADTSLRLIGASAMPRSGALIDVGGGASTLVDDLLEAGYQDLSVLDLSASALAAAGKRLGARASLVRWIEADITQVELPRQVYDLWHDRAVFHFLTTETDRQAYVRQVRQAVKPGGHVIVASFAEDGPSQCSGLPVVRYSPDALHAEFGAPFTLLSHEEDVHHTPFGTVQKFVYCFCRTAHA</sequence>
<protein>
    <submittedName>
        <fullName evidence="2">Class I SAM-dependent methyltransferase</fullName>
        <ecNumber evidence="2">2.1.-.-</ecNumber>
    </submittedName>
</protein>
<reference evidence="2 3" key="1">
    <citation type="submission" date="2023-08" db="EMBL/GenBank/DDBJ databases">
        <authorList>
            <person name="Roldan D.M."/>
            <person name="Menes R.J."/>
        </authorList>
    </citation>
    <scope>NUCLEOTIDE SEQUENCE [LARGE SCALE GENOMIC DNA]</scope>
    <source>
        <strain evidence="2 3">CCM 2812</strain>
    </source>
</reference>
<dbReference type="InterPro" id="IPR029063">
    <property type="entry name" value="SAM-dependent_MTases_sf"/>
</dbReference>
<dbReference type="RefSeq" id="WP_305748962.1">
    <property type="nucleotide sequence ID" value="NZ_JAUZEE010000003.1"/>
</dbReference>
<feature type="domain" description="Methyltransferase type 12" evidence="1">
    <location>
        <begin position="45"/>
        <end position="142"/>
    </location>
</feature>
<evidence type="ECO:0000313" key="3">
    <source>
        <dbReference type="Proteomes" id="UP001235760"/>
    </source>
</evidence>
<name>A0ABT9G1N7_LEPDI</name>
<dbReference type="InterPro" id="IPR013217">
    <property type="entry name" value="Methyltransf_12"/>
</dbReference>
<keyword evidence="2" id="KW-0489">Methyltransferase</keyword>
<proteinExistence type="predicted"/>
<comment type="caution">
    <text evidence="2">The sequence shown here is derived from an EMBL/GenBank/DDBJ whole genome shotgun (WGS) entry which is preliminary data.</text>
</comment>
<keyword evidence="2" id="KW-0808">Transferase</keyword>
<dbReference type="GO" id="GO:0032259">
    <property type="term" value="P:methylation"/>
    <property type="evidence" value="ECO:0007669"/>
    <property type="project" value="UniProtKB-KW"/>
</dbReference>
<accession>A0ABT9G1N7</accession>